<dbReference type="EMBL" id="JBHSJD010000017">
    <property type="protein sequence ID" value="MFC5024658.1"/>
    <property type="molecule type" value="Genomic_DNA"/>
</dbReference>
<sequence length="214" mass="23579">MSLPHDDALAAAMAAVAHAFAGMTAGPDETGCGRCFDERERTLLRTPDAPLPPDLVRRCAQKHPTHWTDQPAVLRRVLPQLVTLPAAGEPEPALTARGLAAAGRPLWPRDQARPVAAFLEAWWTWTPRTDSPPTAACDVFESCATSSSSATPWPARWEAETGPVARRHLDESVHHWREELASGTSPFVWWWGGEAAERSAWREVTDRLVLRRGD</sequence>
<evidence type="ECO:0000313" key="1">
    <source>
        <dbReference type="EMBL" id="MFC5024658.1"/>
    </source>
</evidence>
<comment type="caution">
    <text evidence="1">The sequence shown here is derived from an EMBL/GenBank/DDBJ whole genome shotgun (WGS) entry which is preliminary data.</text>
</comment>
<protein>
    <submittedName>
        <fullName evidence="1">Uncharacterized protein</fullName>
    </submittedName>
</protein>
<organism evidence="1 2">
    <name type="scientific">Streptomyces coeruleoprunus</name>
    <dbReference type="NCBI Taxonomy" id="285563"/>
    <lineage>
        <taxon>Bacteria</taxon>
        <taxon>Bacillati</taxon>
        <taxon>Actinomycetota</taxon>
        <taxon>Actinomycetes</taxon>
        <taxon>Kitasatosporales</taxon>
        <taxon>Streptomycetaceae</taxon>
        <taxon>Streptomyces</taxon>
    </lineage>
</organism>
<dbReference type="RefSeq" id="WP_345691349.1">
    <property type="nucleotide sequence ID" value="NZ_BAABIT010000001.1"/>
</dbReference>
<evidence type="ECO:0000313" key="2">
    <source>
        <dbReference type="Proteomes" id="UP001595829"/>
    </source>
</evidence>
<reference evidence="2" key="1">
    <citation type="journal article" date="2019" name="Int. J. Syst. Evol. Microbiol.">
        <title>The Global Catalogue of Microorganisms (GCM) 10K type strain sequencing project: providing services to taxonomists for standard genome sequencing and annotation.</title>
        <authorList>
            <consortium name="The Broad Institute Genomics Platform"/>
            <consortium name="The Broad Institute Genome Sequencing Center for Infectious Disease"/>
            <person name="Wu L."/>
            <person name="Ma J."/>
        </authorList>
    </citation>
    <scope>NUCLEOTIDE SEQUENCE [LARGE SCALE GENOMIC DNA]</scope>
    <source>
        <strain evidence="2">CGMCC 4.1648</strain>
    </source>
</reference>
<name>A0ABV9XKH6_9ACTN</name>
<proteinExistence type="predicted"/>
<accession>A0ABV9XKH6</accession>
<gene>
    <name evidence="1" type="ORF">ACFPM3_21260</name>
</gene>
<keyword evidence="2" id="KW-1185">Reference proteome</keyword>
<dbReference type="Proteomes" id="UP001595829">
    <property type="component" value="Unassembled WGS sequence"/>
</dbReference>